<dbReference type="Proteomes" id="UP000029226">
    <property type="component" value="Unassembled WGS sequence"/>
</dbReference>
<dbReference type="OrthoDB" id="1144104at2"/>
<reference evidence="5 8" key="3">
    <citation type="submission" date="2018-03" db="EMBL/GenBank/DDBJ databases">
        <title>Genomic Encyclopedia of Archaeal and Bacterial Type Strains, Phase II (KMG-II): from individual species to whole genera.</title>
        <authorList>
            <person name="Goeker M."/>
        </authorList>
    </citation>
    <scope>NUCLEOTIDE SEQUENCE [LARGE SCALE GENOMIC DNA]</scope>
    <source>
        <strain evidence="5 8">DSM 22727</strain>
    </source>
</reference>
<evidence type="ECO:0000313" key="3">
    <source>
        <dbReference type="EMBL" id="GAL01761.1"/>
    </source>
</evidence>
<evidence type="ECO:0000259" key="2">
    <source>
        <dbReference type="Pfam" id="PF10988"/>
    </source>
</evidence>
<evidence type="ECO:0000256" key="1">
    <source>
        <dbReference type="SAM" id="SignalP"/>
    </source>
</evidence>
<dbReference type="RefSeq" id="WP_036579491.1">
    <property type="nucleotide sequence ID" value="NZ_CP138994.1"/>
</dbReference>
<organism evidence="4 6">
    <name type="scientific">Nonlabens ulvanivorans</name>
    <name type="common">Persicivirga ulvanivorans</name>
    <dbReference type="NCBI Taxonomy" id="906888"/>
    <lineage>
        <taxon>Bacteria</taxon>
        <taxon>Pseudomonadati</taxon>
        <taxon>Bacteroidota</taxon>
        <taxon>Flavobacteriia</taxon>
        <taxon>Flavobacteriales</taxon>
        <taxon>Flavobacteriaceae</taxon>
        <taxon>Nonlabens</taxon>
    </lineage>
</organism>
<dbReference type="Proteomes" id="UP000028531">
    <property type="component" value="Unassembled WGS sequence"/>
</dbReference>
<name>A0A084JZH5_NONUL</name>
<feature type="chain" id="PRO_5010405041" description="Putative auto-transporter adhesin head GIN domain-containing protein" evidence="1">
    <location>
        <begin position="19"/>
        <end position="163"/>
    </location>
</feature>
<gene>
    <name evidence="4" type="ORF">IL45_01700</name>
    <name evidence="3" type="ORF">JCM19314_1481</name>
    <name evidence="5" type="ORF">LY02_02661</name>
</gene>
<dbReference type="AlphaFoldDB" id="A0A084JZH5"/>
<protein>
    <recommendedName>
        <fullName evidence="2">Putative auto-transporter adhesin head GIN domain-containing protein</fullName>
    </recommendedName>
</protein>
<reference evidence="4 6" key="2">
    <citation type="submission" date="2014-07" db="EMBL/GenBank/DDBJ databases">
        <title>Draft genome sequence of Nonlabens ulvanivorans, an ulvan degrading bacterium.</title>
        <authorList>
            <person name="Kopel M."/>
            <person name="Helbert W."/>
            <person name="Henrissat B."/>
            <person name="Doniger T."/>
            <person name="Banin E."/>
        </authorList>
    </citation>
    <scope>NUCLEOTIDE SEQUENCE [LARGE SCALE GENOMIC DNA]</scope>
    <source>
        <strain evidence="4 6">PLR</strain>
    </source>
</reference>
<dbReference type="EMBL" id="BBMM01000014">
    <property type="protein sequence ID" value="GAL01761.1"/>
    <property type="molecule type" value="Genomic_DNA"/>
</dbReference>
<reference evidence="3 7" key="1">
    <citation type="journal article" date="2014" name="Genome Announc.">
        <title>Draft Genome Sequences of Marine Flavobacterium Nonlabens Strains NR17, NR24, NR27, NR32, NR33, and Ara13.</title>
        <authorList>
            <person name="Nakanishi M."/>
            <person name="Meirelles P."/>
            <person name="Suzuki R."/>
            <person name="Takatani N."/>
            <person name="Mino S."/>
            <person name="Suda W."/>
            <person name="Oshima K."/>
            <person name="Hattori M."/>
            <person name="Ohkuma M."/>
            <person name="Hosokawa M."/>
            <person name="Miyashita K."/>
            <person name="Thompson F.L."/>
            <person name="Niwa A."/>
            <person name="Sawabe T."/>
            <person name="Sawabe T."/>
        </authorList>
    </citation>
    <scope>NUCLEOTIDE SEQUENCE [LARGE SCALE GENOMIC DNA]</scope>
    <source>
        <strain evidence="3">JCM 19314</strain>
        <strain evidence="7">JCM19314</strain>
    </source>
</reference>
<proteinExistence type="predicted"/>
<evidence type="ECO:0000313" key="7">
    <source>
        <dbReference type="Proteomes" id="UP000029226"/>
    </source>
</evidence>
<sequence>MKNYIFIATFFMAFIGFAQTSMEVESFSKIKIEADAQIEIVYSPKDQVMFNVDEDLLKDFTISSDNGSLTIKQNGASIAGLKIRIYTNQLKGMAVNGNGNVTLTKFASMNNLYLSMKGSYTVDTGDAKIKNFIISRDANSKAIHENAVEVKESVNGSLLVVNG</sequence>
<evidence type="ECO:0000313" key="8">
    <source>
        <dbReference type="Proteomes" id="UP000239997"/>
    </source>
</evidence>
<dbReference type="SUPFAM" id="SSF51126">
    <property type="entry name" value="Pectin lyase-like"/>
    <property type="match status" value="1"/>
</dbReference>
<dbReference type="InterPro" id="IPR021255">
    <property type="entry name" value="DUF2807"/>
</dbReference>
<evidence type="ECO:0000313" key="5">
    <source>
        <dbReference type="EMBL" id="PRX12250.1"/>
    </source>
</evidence>
<dbReference type="InterPro" id="IPR011050">
    <property type="entry name" value="Pectin_lyase_fold/virulence"/>
</dbReference>
<dbReference type="Pfam" id="PF10988">
    <property type="entry name" value="DUF2807"/>
    <property type="match status" value="1"/>
</dbReference>
<dbReference type="Gene3D" id="2.160.20.120">
    <property type="match status" value="1"/>
</dbReference>
<dbReference type="Proteomes" id="UP000239997">
    <property type="component" value="Unassembled WGS sequence"/>
</dbReference>
<accession>A0A084JZH5</accession>
<evidence type="ECO:0000313" key="6">
    <source>
        <dbReference type="Proteomes" id="UP000028531"/>
    </source>
</evidence>
<dbReference type="EMBL" id="PVNA01000007">
    <property type="protein sequence ID" value="PRX12250.1"/>
    <property type="molecule type" value="Genomic_DNA"/>
</dbReference>
<comment type="caution">
    <text evidence="4">The sequence shown here is derived from an EMBL/GenBank/DDBJ whole genome shotgun (WGS) entry which is preliminary data.</text>
</comment>
<feature type="domain" description="Putative auto-transporter adhesin head GIN" evidence="2">
    <location>
        <begin position="27"/>
        <end position="141"/>
    </location>
</feature>
<keyword evidence="1" id="KW-0732">Signal</keyword>
<evidence type="ECO:0000313" key="4">
    <source>
        <dbReference type="EMBL" id="KEZ94359.1"/>
    </source>
</evidence>
<keyword evidence="8" id="KW-1185">Reference proteome</keyword>
<dbReference type="EMBL" id="JPJI01000012">
    <property type="protein sequence ID" value="KEZ94359.1"/>
    <property type="molecule type" value="Genomic_DNA"/>
</dbReference>
<feature type="signal peptide" evidence="1">
    <location>
        <begin position="1"/>
        <end position="18"/>
    </location>
</feature>